<dbReference type="PANTHER" id="PTHR24220">
    <property type="entry name" value="IMPORT ATP-BINDING PROTEIN"/>
    <property type="match status" value="1"/>
</dbReference>
<dbReference type="InterPro" id="IPR027417">
    <property type="entry name" value="P-loop_NTPase"/>
</dbReference>
<proteinExistence type="predicted"/>
<dbReference type="GO" id="GO:0022857">
    <property type="term" value="F:transmembrane transporter activity"/>
    <property type="evidence" value="ECO:0007669"/>
    <property type="project" value="TreeGrafter"/>
</dbReference>
<dbReference type="AlphaFoldDB" id="A0A5B9DFI3"/>
<dbReference type="GeneID" id="41331272"/>
<evidence type="ECO:0000256" key="3">
    <source>
        <dbReference type="ARBA" id="ARBA00022840"/>
    </source>
</evidence>
<dbReference type="PROSITE" id="PS50893">
    <property type="entry name" value="ABC_TRANSPORTER_2"/>
    <property type="match status" value="1"/>
</dbReference>
<sequence length="267" mass="30349">MKKTRQEDYEEIIISHRKIEEINLQPFIAAKELVKDFEIGDYIVRAVDHLSIEISEHEYVAIIGSSGAGKTTLVHILGGLETATKGDTFISHINVSHMEQEMLATFRIFNVGIVFQNYNLISSLTALENIMFPMQLCGVKHEECESRAKELLKIIGLAERSEHLPFQLSAGEQQRVAVARALANDPPIIIADEPTANLDKKNAEYIGELFENFRTEGKTIIVATHDEKLIKHAHRILIMEEGKIIEDKRINEISFKKENIEIEMEQE</sequence>
<accession>A0A5B9DFI3</accession>
<dbReference type="GO" id="GO:0005886">
    <property type="term" value="C:plasma membrane"/>
    <property type="evidence" value="ECO:0007669"/>
    <property type="project" value="TreeGrafter"/>
</dbReference>
<feature type="domain" description="ABC transporter" evidence="4">
    <location>
        <begin position="28"/>
        <end position="266"/>
    </location>
</feature>
<name>A0A5B9DFI3_9ARCH</name>
<dbReference type="GO" id="GO:0016887">
    <property type="term" value="F:ATP hydrolysis activity"/>
    <property type="evidence" value="ECO:0007669"/>
    <property type="project" value="InterPro"/>
</dbReference>
<dbReference type="SUPFAM" id="SSF52540">
    <property type="entry name" value="P-loop containing nucleoside triphosphate hydrolases"/>
    <property type="match status" value="1"/>
</dbReference>
<keyword evidence="6" id="KW-1185">Reference proteome</keyword>
<gene>
    <name evidence="5" type="ORF">DSAG12_03304</name>
</gene>
<evidence type="ECO:0000256" key="1">
    <source>
        <dbReference type="ARBA" id="ARBA00022448"/>
    </source>
</evidence>
<dbReference type="CDD" id="cd03255">
    <property type="entry name" value="ABC_MJ0796_LolCDE_FtsE"/>
    <property type="match status" value="1"/>
</dbReference>
<dbReference type="InterPro" id="IPR003439">
    <property type="entry name" value="ABC_transporter-like_ATP-bd"/>
</dbReference>
<dbReference type="KEGG" id="psyt:DSAG12_03304"/>
<dbReference type="Pfam" id="PF00005">
    <property type="entry name" value="ABC_tran"/>
    <property type="match status" value="1"/>
</dbReference>
<dbReference type="Proteomes" id="UP000321408">
    <property type="component" value="Chromosome"/>
</dbReference>
<dbReference type="InterPro" id="IPR003593">
    <property type="entry name" value="AAA+_ATPase"/>
</dbReference>
<dbReference type="OrthoDB" id="31298at2157"/>
<evidence type="ECO:0000256" key="2">
    <source>
        <dbReference type="ARBA" id="ARBA00022741"/>
    </source>
</evidence>
<dbReference type="InterPro" id="IPR015854">
    <property type="entry name" value="ABC_transpr_LolD-like"/>
</dbReference>
<dbReference type="GO" id="GO:0098796">
    <property type="term" value="C:membrane protein complex"/>
    <property type="evidence" value="ECO:0007669"/>
    <property type="project" value="UniProtKB-ARBA"/>
</dbReference>
<keyword evidence="3 5" id="KW-0067">ATP-binding</keyword>
<organism evidence="5 6">
    <name type="scientific">Promethearchaeum syntrophicum</name>
    <dbReference type="NCBI Taxonomy" id="2594042"/>
    <lineage>
        <taxon>Archaea</taxon>
        <taxon>Promethearchaeati</taxon>
        <taxon>Promethearchaeota</taxon>
        <taxon>Promethearchaeia</taxon>
        <taxon>Promethearchaeales</taxon>
        <taxon>Promethearchaeaceae</taxon>
        <taxon>Promethearchaeum</taxon>
    </lineage>
</organism>
<reference evidence="5 6" key="2">
    <citation type="journal article" date="2024" name="Int. J. Syst. Evol. Microbiol.">
        <title>Promethearchaeum syntrophicum gen. nov., sp. nov., an anaerobic, obligately syntrophic archaeon, the first isolate of the lineage 'Asgard' archaea, and proposal of the new archaeal phylum Promethearchaeota phyl. nov. and kingdom Promethearchaeati regn. nov.</title>
        <authorList>
            <person name="Imachi H."/>
            <person name="Nobu M.K."/>
            <person name="Kato S."/>
            <person name="Takaki Y."/>
            <person name="Miyazaki M."/>
            <person name="Miyata M."/>
            <person name="Ogawara M."/>
            <person name="Saito Y."/>
            <person name="Sakai S."/>
            <person name="Tahara Y.O."/>
            <person name="Takano Y."/>
            <person name="Tasumi E."/>
            <person name="Uematsu K."/>
            <person name="Yoshimura T."/>
            <person name="Itoh T."/>
            <person name="Ohkuma M."/>
            <person name="Takai K."/>
        </authorList>
    </citation>
    <scope>NUCLEOTIDE SEQUENCE [LARGE SCALE GENOMIC DNA]</scope>
    <source>
        <strain evidence="5 6">MK-D1</strain>
    </source>
</reference>
<protein>
    <submittedName>
        <fullName evidence="5">ABC transporter ATP-binding protein</fullName>
    </submittedName>
</protein>
<evidence type="ECO:0000313" key="5">
    <source>
        <dbReference type="EMBL" id="QEE17467.1"/>
    </source>
</evidence>
<dbReference type="FunFam" id="3.40.50.300:FF:000032">
    <property type="entry name" value="Export ABC transporter ATP-binding protein"/>
    <property type="match status" value="1"/>
</dbReference>
<dbReference type="PANTHER" id="PTHR24220:SF86">
    <property type="entry name" value="ABC TRANSPORTER ABCH.1"/>
    <property type="match status" value="1"/>
</dbReference>
<dbReference type="InterPro" id="IPR017911">
    <property type="entry name" value="MacB-like_ATP-bd"/>
</dbReference>
<evidence type="ECO:0000259" key="4">
    <source>
        <dbReference type="PROSITE" id="PS50893"/>
    </source>
</evidence>
<dbReference type="RefSeq" id="WP_147664360.1">
    <property type="nucleotide sequence ID" value="NZ_CP042905.2"/>
</dbReference>
<dbReference type="SMART" id="SM00382">
    <property type="entry name" value="AAA"/>
    <property type="match status" value="1"/>
</dbReference>
<dbReference type="EMBL" id="CP042905">
    <property type="protein sequence ID" value="QEE17467.1"/>
    <property type="molecule type" value="Genomic_DNA"/>
</dbReference>
<dbReference type="InterPro" id="IPR017871">
    <property type="entry name" value="ABC_transporter-like_CS"/>
</dbReference>
<dbReference type="GO" id="GO:0005524">
    <property type="term" value="F:ATP binding"/>
    <property type="evidence" value="ECO:0007669"/>
    <property type="project" value="UniProtKB-KW"/>
</dbReference>
<keyword evidence="2" id="KW-0547">Nucleotide-binding</keyword>
<evidence type="ECO:0000313" key="6">
    <source>
        <dbReference type="Proteomes" id="UP000321408"/>
    </source>
</evidence>
<reference evidence="5 6" key="1">
    <citation type="journal article" date="2020" name="Nature">
        <title>Isolation of an archaeon at the prokaryote-eukaryote interface.</title>
        <authorList>
            <person name="Imachi H."/>
            <person name="Nobu M.K."/>
            <person name="Nakahara N."/>
            <person name="Morono Y."/>
            <person name="Ogawara M."/>
            <person name="Takaki Y."/>
            <person name="Takano Y."/>
            <person name="Uematsu K."/>
            <person name="Ikuta T."/>
            <person name="Ito M."/>
            <person name="Matsui Y."/>
            <person name="Miyazaki M."/>
            <person name="Murata K."/>
            <person name="Saito Y."/>
            <person name="Sakai S."/>
            <person name="Song C."/>
            <person name="Tasumi E."/>
            <person name="Yamanaka Y."/>
            <person name="Yamaguchi T."/>
            <person name="Kamagata Y."/>
            <person name="Tamaki H."/>
            <person name="Takai K."/>
        </authorList>
    </citation>
    <scope>NUCLEOTIDE SEQUENCE [LARGE SCALE GENOMIC DNA]</scope>
    <source>
        <strain evidence="5 6">MK-D1</strain>
    </source>
</reference>
<dbReference type="Gene3D" id="3.40.50.300">
    <property type="entry name" value="P-loop containing nucleotide triphosphate hydrolases"/>
    <property type="match status" value="1"/>
</dbReference>
<keyword evidence="1" id="KW-0813">Transport</keyword>
<dbReference type="PROSITE" id="PS00211">
    <property type="entry name" value="ABC_TRANSPORTER_1"/>
    <property type="match status" value="1"/>
</dbReference>